<dbReference type="PANTHER" id="PTHR36763">
    <property type="entry name" value="EXPRESSED PROTEIN"/>
    <property type="match status" value="1"/>
</dbReference>
<accession>A0A061R4A0</accession>
<gene>
    <name evidence="1" type="ORF">TSPGSL018_10407</name>
</gene>
<protein>
    <submittedName>
        <fullName evidence="1">Uncharacterized protein</fullName>
    </submittedName>
</protein>
<reference evidence="1" key="1">
    <citation type="submission" date="2014-05" db="EMBL/GenBank/DDBJ databases">
        <title>The transcriptome of the halophilic microalga Tetraselmis sp. GSL018 isolated from the Great Salt Lake, Utah.</title>
        <authorList>
            <person name="Jinkerson R.E."/>
            <person name="D'Adamo S."/>
            <person name="Posewitz M.C."/>
        </authorList>
    </citation>
    <scope>NUCLEOTIDE SEQUENCE</scope>
    <source>
        <strain evidence="1">GSL018</strain>
    </source>
</reference>
<dbReference type="AlphaFoldDB" id="A0A061R4A0"/>
<proteinExistence type="predicted"/>
<name>A0A061R4A0_9CHLO</name>
<evidence type="ECO:0000313" key="1">
    <source>
        <dbReference type="EMBL" id="JAC67727.1"/>
    </source>
</evidence>
<sequence length="200" mass="23385">MDWIGKTFREWTSPEFVESRGQLQRGGMVSKETLQRFFAESNLLFDTADFVDRLKHEHAEGKDVSEAIEAAQREIFERLGVEGRFGISCLSRVFNEYGSDLEAVQECVDFMQREELLLDEIELPPSEFQRKKSLLQKQRELSHRLRQMTSAEREQFLCERQQKMEHLHEMTEGERAEFLFESKVIASSMMQQLGANSRPA</sequence>
<organism evidence="1">
    <name type="scientific">Tetraselmis sp. GSL018</name>
    <dbReference type="NCBI Taxonomy" id="582737"/>
    <lineage>
        <taxon>Eukaryota</taxon>
        <taxon>Viridiplantae</taxon>
        <taxon>Chlorophyta</taxon>
        <taxon>core chlorophytes</taxon>
        <taxon>Chlorodendrophyceae</taxon>
        <taxon>Chlorodendrales</taxon>
        <taxon>Chlorodendraceae</taxon>
        <taxon>Tetraselmis</taxon>
    </lineage>
</organism>
<dbReference type="EMBL" id="GBEZ01018746">
    <property type="protein sequence ID" value="JAC67727.1"/>
    <property type="molecule type" value="Transcribed_RNA"/>
</dbReference>
<dbReference type="PANTHER" id="PTHR36763:SF1">
    <property type="entry name" value="EXPRESSED PROTEIN"/>
    <property type="match status" value="1"/>
</dbReference>